<dbReference type="Gramene" id="OMO99830">
    <property type="protein sequence ID" value="OMO99830"/>
    <property type="gene ID" value="CCACVL1_03600"/>
</dbReference>
<accession>A0A1R3JYE6</accession>
<organism evidence="2 3">
    <name type="scientific">Corchorus capsularis</name>
    <name type="common">Jute</name>
    <dbReference type="NCBI Taxonomy" id="210143"/>
    <lineage>
        <taxon>Eukaryota</taxon>
        <taxon>Viridiplantae</taxon>
        <taxon>Streptophyta</taxon>
        <taxon>Embryophyta</taxon>
        <taxon>Tracheophyta</taxon>
        <taxon>Spermatophyta</taxon>
        <taxon>Magnoliopsida</taxon>
        <taxon>eudicotyledons</taxon>
        <taxon>Gunneridae</taxon>
        <taxon>Pentapetalae</taxon>
        <taxon>rosids</taxon>
        <taxon>malvids</taxon>
        <taxon>Malvales</taxon>
        <taxon>Malvaceae</taxon>
        <taxon>Grewioideae</taxon>
        <taxon>Apeibeae</taxon>
        <taxon>Corchorus</taxon>
    </lineage>
</organism>
<feature type="transmembrane region" description="Helical" evidence="1">
    <location>
        <begin position="9"/>
        <end position="34"/>
    </location>
</feature>
<dbReference type="AlphaFoldDB" id="A0A1R3JYE6"/>
<dbReference type="EMBL" id="AWWV01006774">
    <property type="protein sequence ID" value="OMO99830.1"/>
    <property type="molecule type" value="Genomic_DNA"/>
</dbReference>
<comment type="caution">
    <text evidence="2">The sequence shown here is derived from an EMBL/GenBank/DDBJ whole genome shotgun (WGS) entry which is preliminary data.</text>
</comment>
<keyword evidence="1" id="KW-1133">Transmembrane helix</keyword>
<evidence type="ECO:0000313" key="2">
    <source>
        <dbReference type="EMBL" id="OMO99830.1"/>
    </source>
</evidence>
<sequence>MAIIALRYVFFFLLLDVPLTDDIGAFCLIGFGHFSSGFQMNSSREALFLNFEGNLVLLAVAISTTGFTLFASRFCSRNVEHSVVVIVFFRGFYL</sequence>
<reference evidence="2 3" key="1">
    <citation type="submission" date="2013-09" db="EMBL/GenBank/DDBJ databases">
        <title>Corchorus capsularis genome sequencing.</title>
        <authorList>
            <person name="Alam M."/>
            <person name="Haque M.S."/>
            <person name="Islam M.S."/>
            <person name="Emdad E.M."/>
            <person name="Islam M.M."/>
            <person name="Ahmed B."/>
            <person name="Halim A."/>
            <person name="Hossen Q.M.M."/>
            <person name="Hossain M.Z."/>
            <person name="Ahmed R."/>
            <person name="Khan M.M."/>
            <person name="Islam R."/>
            <person name="Rashid M.M."/>
            <person name="Khan S.A."/>
            <person name="Rahman M.S."/>
            <person name="Alam M."/>
        </authorList>
    </citation>
    <scope>NUCLEOTIDE SEQUENCE [LARGE SCALE GENOMIC DNA]</scope>
    <source>
        <strain evidence="3">cv. CVL-1</strain>
        <tissue evidence="2">Whole seedling</tissue>
    </source>
</reference>
<protein>
    <submittedName>
        <fullName evidence="2">Uncharacterized protein</fullName>
    </submittedName>
</protein>
<dbReference type="Proteomes" id="UP000188268">
    <property type="component" value="Unassembled WGS sequence"/>
</dbReference>
<feature type="transmembrane region" description="Helical" evidence="1">
    <location>
        <begin position="54"/>
        <end position="72"/>
    </location>
</feature>
<keyword evidence="1" id="KW-0472">Membrane</keyword>
<gene>
    <name evidence="2" type="ORF">CCACVL1_03600</name>
</gene>
<evidence type="ECO:0000256" key="1">
    <source>
        <dbReference type="SAM" id="Phobius"/>
    </source>
</evidence>
<proteinExistence type="predicted"/>
<evidence type="ECO:0000313" key="3">
    <source>
        <dbReference type="Proteomes" id="UP000188268"/>
    </source>
</evidence>
<keyword evidence="1" id="KW-0812">Transmembrane</keyword>
<name>A0A1R3JYE6_COCAP</name>
<keyword evidence="3" id="KW-1185">Reference proteome</keyword>